<evidence type="ECO:0000313" key="3">
    <source>
        <dbReference type="EMBL" id="CAG9763224.1"/>
    </source>
</evidence>
<proteinExistence type="predicted"/>
<sequence>MDGPDLVKCGAHDLKNYLYCMQCYTDLCAMCYQTHPENHEVEPLDEALRKIRQRHEPLLECEDLTAVEDRVKNQTKPKYEQEDYWTSQEVSFGWYEVNYKFVPQVLEHYQVCALHPFTDPGWYLNCATCGLKLCYQCFCDNGFTLEAAHYTFVQYHNMTPQNSHEFAQL</sequence>
<protein>
    <recommendedName>
        <fullName evidence="2">B box-type domain-containing protein</fullName>
    </recommendedName>
</protein>
<gene>
    <name evidence="3" type="ORF">CEUTPL_LOCUS3893</name>
</gene>
<feature type="domain" description="B box-type" evidence="2">
    <location>
        <begin position="4"/>
        <end position="44"/>
    </location>
</feature>
<dbReference type="PROSITE" id="PS50119">
    <property type="entry name" value="ZF_BBOX"/>
    <property type="match status" value="1"/>
</dbReference>
<keyword evidence="1" id="KW-0862">Zinc</keyword>
<keyword evidence="1" id="KW-0863">Zinc-finger</keyword>
<dbReference type="Pfam" id="PF00643">
    <property type="entry name" value="zf-B_box"/>
    <property type="match status" value="1"/>
</dbReference>
<dbReference type="Gene3D" id="3.30.160.60">
    <property type="entry name" value="Classic Zinc Finger"/>
    <property type="match status" value="1"/>
</dbReference>
<organism evidence="3 4">
    <name type="scientific">Ceutorhynchus assimilis</name>
    <name type="common">cabbage seed weevil</name>
    <dbReference type="NCBI Taxonomy" id="467358"/>
    <lineage>
        <taxon>Eukaryota</taxon>
        <taxon>Metazoa</taxon>
        <taxon>Ecdysozoa</taxon>
        <taxon>Arthropoda</taxon>
        <taxon>Hexapoda</taxon>
        <taxon>Insecta</taxon>
        <taxon>Pterygota</taxon>
        <taxon>Neoptera</taxon>
        <taxon>Endopterygota</taxon>
        <taxon>Coleoptera</taxon>
        <taxon>Polyphaga</taxon>
        <taxon>Cucujiformia</taxon>
        <taxon>Curculionidae</taxon>
        <taxon>Ceutorhynchinae</taxon>
        <taxon>Ceutorhynchus</taxon>
    </lineage>
</organism>
<name>A0A9N9QL72_9CUCU</name>
<reference evidence="3" key="1">
    <citation type="submission" date="2022-01" db="EMBL/GenBank/DDBJ databases">
        <authorList>
            <person name="King R."/>
        </authorList>
    </citation>
    <scope>NUCLEOTIDE SEQUENCE</scope>
</reference>
<accession>A0A9N9QL72</accession>
<evidence type="ECO:0000259" key="2">
    <source>
        <dbReference type="PROSITE" id="PS50119"/>
    </source>
</evidence>
<evidence type="ECO:0000256" key="1">
    <source>
        <dbReference type="PROSITE-ProRule" id="PRU00024"/>
    </source>
</evidence>
<dbReference type="InterPro" id="IPR000315">
    <property type="entry name" value="Znf_B-box"/>
</dbReference>
<evidence type="ECO:0000313" key="4">
    <source>
        <dbReference type="Proteomes" id="UP001152799"/>
    </source>
</evidence>
<dbReference type="GO" id="GO:0008270">
    <property type="term" value="F:zinc ion binding"/>
    <property type="evidence" value="ECO:0007669"/>
    <property type="project" value="UniProtKB-KW"/>
</dbReference>
<keyword evidence="4" id="KW-1185">Reference proteome</keyword>
<dbReference type="AlphaFoldDB" id="A0A9N9QL72"/>
<dbReference type="SUPFAM" id="SSF57845">
    <property type="entry name" value="B-box zinc-binding domain"/>
    <property type="match status" value="1"/>
</dbReference>
<keyword evidence="1" id="KW-0479">Metal-binding</keyword>
<dbReference type="EMBL" id="OU892289">
    <property type="protein sequence ID" value="CAG9763224.1"/>
    <property type="molecule type" value="Genomic_DNA"/>
</dbReference>
<dbReference type="Proteomes" id="UP001152799">
    <property type="component" value="Chromosome 13"/>
</dbReference>